<dbReference type="GO" id="GO:0005198">
    <property type="term" value="F:structural molecule activity"/>
    <property type="evidence" value="ECO:0007669"/>
    <property type="project" value="InterPro"/>
</dbReference>
<keyword evidence="2" id="KW-1185">Reference proteome</keyword>
<evidence type="ECO:0000313" key="2">
    <source>
        <dbReference type="Proteomes" id="UP000653454"/>
    </source>
</evidence>
<dbReference type="Proteomes" id="UP000653454">
    <property type="component" value="Unassembled WGS sequence"/>
</dbReference>
<organism evidence="1 2">
    <name type="scientific">Plutella xylostella</name>
    <name type="common">Diamondback moth</name>
    <name type="synonym">Plutella maculipennis</name>
    <dbReference type="NCBI Taxonomy" id="51655"/>
    <lineage>
        <taxon>Eukaryota</taxon>
        <taxon>Metazoa</taxon>
        <taxon>Ecdysozoa</taxon>
        <taxon>Arthropoda</taxon>
        <taxon>Hexapoda</taxon>
        <taxon>Insecta</taxon>
        <taxon>Pterygota</taxon>
        <taxon>Neoptera</taxon>
        <taxon>Endopterygota</taxon>
        <taxon>Lepidoptera</taxon>
        <taxon>Glossata</taxon>
        <taxon>Ditrysia</taxon>
        <taxon>Yponomeutoidea</taxon>
        <taxon>Plutellidae</taxon>
        <taxon>Plutella</taxon>
    </lineage>
</organism>
<gene>
    <name evidence="1" type="ORF">PLXY2_LOCUS9314</name>
</gene>
<protein>
    <submittedName>
        <fullName evidence="1">(diamondback moth) hypothetical protein</fullName>
    </submittedName>
</protein>
<name>A0A8S4FPE3_PLUXY</name>
<dbReference type="Pfam" id="PF07294">
    <property type="entry name" value="Fibroin_P25"/>
    <property type="match status" value="1"/>
</dbReference>
<dbReference type="EMBL" id="CAJHNJ030000036">
    <property type="protein sequence ID" value="CAG9128894.1"/>
    <property type="molecule type" value="Genomic_DNA"/>
</dbReference>
<evidence type="ECO:0000313" key="1">
    <source>
        <dbReference type="EMBL" id="CAG9128894.1"/>
    </source>
</evidence>
<accession>A0A8S4FPE3</accession>
<dbReference type="GO" id="GO:0005576">
    <property type="term" value="C:extracellular region"/>
    <property type="evidence" value="ECO:0007669"/>
    <property type="project" value="InterPro"/>
</dbReference>
<reference evidence="1" key="1">
    <citation type="submission" date="2020-11" db="EMBL/GenBank/DDBJ databases">
        <authorList>
            <person name="Whiteford S."/>
        </authorList>
    </citation>
    <scope>NUCLEOTIDE SEQUENCE</scope>
</reference>
<sequence length="229" mass="26186">MKGFLVLFSILALSSGIRGEEEVCGPTDQAAYRPCPTLSLPCVRNYLQLRSDCKPFNFNDDRDSFVSEPIELDAPAFNLSAIQTNVITKNLRQVNILEFTINPEKDLLVFAVEYLNLTLENHYHYSYYQPGEEPKHFKGVGHETYRDLNITTYVHGINNPAWEDAIHIHSLSEIDYTIERECLDNADGELDQVLAEIKTGILTVIQEVFLSRSGPIQEYIIKRNLCNYH</sequence>
<dbReference type="AlphaFoldDB" id="A0A8S4FPE3"/>
<dbReference type="InterPro" id="IPR009911">
    <property type="entry name" value="Fibroin_P25"/>
</dbReference>
<proteinExistence type="predicted"/>
<comment type="caution">
    <text evidence="1">The sequence shown here is derived from an EMBL/GenBank/DDBJ whole genome shotgun (WGS) entry which is preliminary data.</text>
</comment>